<dbReference type="Gene3D" id="1.10.287.110">
    <property type="entry name" value="DnaJ domain"/>
    <property type="match status" value="1"/>
</dbReference>
<organism evidence="2 3">
    <name type="scientific">Malassezia arunalokei</name>
    <dbReference type="NCBI Taxonomy" id="1514897"/>
    <lineage>
        <taxon>Eukaryota</taxon>
        <taxon>Fungi</taxon>
        <taxon>Dikarya</taxon>
        <taxon>Basidiomycota</taxon>
        <taxon>Ustilaginomycotina</taxon>
        <taxon>Malasseziomycetes</taxon>
        <taxon>Malasseziales</taxon>
        <taxon>Malasseziaceae</taxon>
        <taxon>Malassezia</taxon>
    </lineage>
</organism>
<dbReference type="PRINTS" id="PR00625">
    <property type="entry name" value="JDOMAIN"/>
</dbReference>
<dbReference type="AlphaFoldDB" id="A0AAJ6CL37"/>
<reference evidence="2 3" key="1">
    <citation type="submission" date="2023-03" db="EMBL/GenBank/DDBJ databases">
        <title>Mating type loci evolution in Malassezia.</title>
        <authorList>
            <person name="Coelho M.A."/>
        </authorList>
    </citation>
    <scope>NUCLEOTIDE SEQUENCE [LARGE SCALE GENOMIC DNA]</scope>
    <source>
        <strain evidence="2 3">CBS 13387</strain>
    </source>
</reference>
<evidence type="ECO:0000313" key="3">
    <source>
        <dbReference type="Proteomes" id="UP001217582"/>
    </source>
</evidence>
<dbReference type="InterPro" id="IPR036869">
    <property type="entry name" value="J_dom_sf"/>
</dbReference>
<name>A0AAJ6CL37_9BASI</name>
<dbReference type="InterPro" id="IPR001623">
    <property type="entry name" value="DnaJ_domain"/>
</dbReference>
<dbReference type="Pfam" id="PF00226">
    <property type="entry name" value="DnaJ"/>
    <property type="match status" value="1"/>
</dbReference>
<dbReference type="SUPFAM" id="SSF46565">
    <property type="entry name" value="Chaperone J-domain"/>
    <property type="match status" value="1"/>
</dbReference>
<accession>A0AAJ6CL37</accession>
<sequence length="156" mass="17033">MTLPDYYAVLGLEARASGAEIKKAYQRASLQCHPDRYPDASPEEKRALTERFQSVADAYYILSDAERRAEYDATRARGQTYFDAGDTRPAADRQFADVWADLLRPEMERPTSVWRTSGTLSGAVLGYIVANLPGAIGGAVLGHGLGAIRDVKGQPP</sequence>
<evidence type="ECO:0000259" key="1">
    <source>
        <dbReference type="PROSITE" id="PS50076"/>
    </source>
</evidence>
<feature type="domain" description="J" evidence="1">
    <location>
        <begin position="5"/>
        <end position="75"/>
    </location>
</feature>
<proteinExistence type="predicted"/>
<dbReference type="InterPro" id="IPR050817">
    <property type="entry name" value="DjlA_DnaK_co-chaperone"/>
</dbReference>
<dbReference type="Proteomes" id="UP001217582">
    <property type="component" value="Chromosome 2"/>
</dbReference>
<dbReference type="CDD" id="cd06257">
    <property type="entry name" value="DnaJ"/>
    <property type="match status" value="1"/>
</dbReference>
<dbReference type="SMART" id="SM00271">
    <property type="entry name" value="DnaJ"/>
    <property type="match status" value="1"/>
</dbReference>
<dbReference type="PANTHER" id="PTHR24074">
    <property type="entry name" value="CO-CHAPERONE PROTEIN DJLA"/>
    <property type="match status" value="1"/>
</dbReference>
<protein>
    <recommendedName>
        <fullName evidence="1">J domain-containing protein</fullName>
    </recommendedName>
</protein>
<keyword evidence="3" id="KW-1185">Reference proteome</keyword>
<dbReference type="PROSITE" id="PS50076">
    <property type="entry name" value="DNAJ_2"/>
    <property type="match status" value="1"/>
</dbReference>
<dbReference type="EMBL" id="CP119917">
    <property type="protein sequence ID" value="WFD15040.1"/>
    <property type="molecule type" value="Genomic_DNA"/>
</dbReference>
<gene>
    <name evidence="2" type="ORF">MARU1_001053</name>
</gene>
<evidence type="ECO:0000313" key="2">
    <source>
        <dbReference type="EMBL" id="WFD15040.1"/>
    </source>
</evidence>